<dbReference type="AlphaFoldDB" id="A0A2D0NIA1"/>
<name>A0A2D0NIA1_FLAN2</name>
<dbReference type="EMBL" id="PDUD01000002">
    <property type="protein sequence ID" value="PHN08224.1"/>
    <property type="molecule type" value="Genomic_DNA"/>
</dbReference>
<dbReference type="InterPro" id="IPR026444">
    <property type="entry name" value="Secre_tail"/>
</dbReference>
<organism evidence="2 3">
    <name type="scientific">Flavilitoribacter nigricans (strain ATCC 23147 / DSM 23189 / NBRC 102662 / NCIMB 1420 / SS-2)</name>
    <name type="common">Lewinella nigricans</name>
    <dbReference type="NCBI Taxonomy" id="1122177"/>
    <lineage>
        <taxon>Bacteria</taxon>
        <taxon>Pseudomonadati</taxon>
        <taxon>Bacteroidota</taxon>
        <taxon>Saprospiria</taxon>
        <taxon>Saprospirales</taxon>
        <taxon>Lewinellaceae</taxon>
        <taxon>Flavilitoribacter</taxon>
    </lineage>
</organism>
<evidence type="ECO:0000313" key="3">
    <source>
        <dbReference type="Proteomes" id="UP000223913"/>
    </source>
</evidence>
<reference evidence="2 3" key="1">
    <citation type="submission" date="2017-10" db="EMBL/GenBank/DDBJ databases">
        <title>The draft genome sequence of Lewinella nigricans NBRC 102662.</title>
        <authorList>
            <person name="Wang K."/>
        </authorList>
    </citation>
    <scope>NUCLEOTIDE SEQUENCE [LARGE SCALE GENOMIC DNA]</scope>
    <source>
        <strain evidence="2 3">NBRC 102662</strain>
    </source>
</reference>
<dbReference type="Gene3D" id="2.40.128.720">
    <property type="match status" value="1"/>
</dbReference>
<dbReference type="Proteomes" id="UP000223913">
    <property type="component" value="Unassembled WGS sequence"/>
</dbReference>
<dbReference type="OrthoDB" id="9762009at2"/>
<dbReference type="Pfam" id="PF18962">
    <property type="entry name" value="Por_Secre_tail"/>
    <property type="match status" value="1"/>
</dbReference>
<gene>
    <name evidence="2" type="ORF">CRP01_02565</name>
</gene>
<evidence type="ECO:0000313" key="2">
    <source>
        <dbReference type="EMBL" id="PHN08224.1"/>
    </source>
</evidence>
<dbReference type="NCBIfam" id="TIGR04183">
    <property type="entry name" value="Por_Secre_tail"/>
    <property type="match status" value="1"/>
</dbReference>
<sequence length="440" mass="53051">MSSRKSYALCFVLLFLWPAYGAAQLIPYEGLSGVRQDLWEETSWTGGDSLEITYNEARLPVTIKVLTFDEGEWRNSDLLLAEYNAEQQPEKLLTQEWNNEQWENAEQEIYYYGTSEKYYIQTFQRWEEGRWNSIRRDTRRFNDQELLIEWAIEDGYDNYWNNSRRYSYSYNEKGNRTEYRYDLGMGSEWMYLRQTLYTYDTLDRLILETTYDHSPVEPRLSMQSVYQYDERNNQTHELSQRWVEDQWQNSHQYLTYYDTRNNETLYVSQNWLEAQWENSYLFRSGYDDHDNLIFLESQDWAIWDSTWINDFRTTFEYNDDNLPTLRSSFLWYNDVWEPSERVYYYYEIVNKVADNRLARIPVRVYPNPNDGQFTLELPAGERDSGRLTLHDASGRLIYAAPVSPGQDQIRIKLVDVPDGVYYLQLKTTQEIATRPVMIRR</sequence>
<protein>
    <recommendedName>
        <fullName evidence="1">Secretion system C-terminal sorting domain-containing protein</fullName>
    </recommendedName>
</protein>
<evidence type="ECO:0000259" key="1">
    <source>
        <dbReference type="Pfam" id="PF18962"/>
    </source>
</evidence>
<keyword evidence="3" id="KW-1185">Reference proteome</keyword>
<dbReference type="RefSeq" id="WP_099148426.1">
    <property type="nucleotide sequence ID" value="NZ_PDUD01000002.1"/>
</dbReference>
<accession>A0A2D0NIA1</accession>
<feature type="domain" description="Secretion system C-terminal sorting" evidence="1">
    <location>
        <begin position="364"/>
        <end position="434"/>
    </location>
</feature>
<proteinExistence type="predicted"/>
<comment type="caution">
    <text evidence="2">The sequence shown here is derived from an EMBL/GenBank/DDBJ whole genome shotgun (WGS) entry which is preliminary data.</text>
</comment>